<reference evidence="2" key="1">
    <citation type="submission" date="2023-10" db="EMBL/GenBank/DDBJ databases">
        <authorList>
            <person name="Hackl T."/>
        </authorList>
    </citation>
    <scope>NUCLEOTIDE SEQUENCE</scope>
</reference>
<evidence type="ECO:0000256" key="1">
    <source>
        <dbReference type="SAM" id="MobiDB-lite"/>
    </source>
</evidence>
<organism evidence="2 3">
    <name type="scientific">Anthostomella pinea</name>
    <dbReference type="NCBI Taxonomy" id="933095"/>
    <lineage>
        <taxon>Eukaryota</taxon>
        <taxon>Fungi</taxon>
        <taxon>Dikarya</taxon>
        <taxon>Ascomycota</taxon>
        <taxon>Pezizomycotina</taxon>
        <taxon>Sordariomycetes</taxon>
        <taxon>Xylariomycetidae</taxon>
        <taxon>Xylariales</taxon>
        <taxon>Xylariaceae</taxon>
        <taxon>Anthostomella</taxon>
    </lineage>
</organism>
<feature type="region of interest" description="Disordered" evidence="1">
    <location>
        <begin position="160"/>
        <end position="205"/>
    </location>
</feature>
<evidence type="ECO:0000313" key="3">
    <source>
        <dbReference type="Proteomes" id="UP001295740"/>
    </source>
</evidence>
<keyword evidence="3" id="KW-1185">Reference proteome</keyword>
<evidence type="ECO:0000313" key="2">
    <source>
        <dbReference type="EMBL" id="CAJ2513578.1"/>
    </source>
</evidence>
<sequence length="220" mass="25177">MSCGHILTHYTTRCSRGECAVPKGPLHHLADTCAACDPEHQTRLIKKKHDRRHHELMAQLYNNDRQGRVDEVQKCVERMNALRARSNREIGAARDYGRSRSALEVEFPGYSGECRWGDGKCVWMEVRTLLIDGHLARIPTVVSRTPKPLPARYTERLRRLEGHLAGKSENRASGGGKRGIMRENMGRRRNPRPPRSTVSPSWATSRQTAYGRYAHMFQRH</sequence>
<dbReference type="EMBL" id="CAUWAG010000020">
    <property type="protein sequence ID" value="CAJ2513578.1"/>
    <property type="molecule type" value="Genomic_DNA"/>
</dbReference>
<gene>
    <name evidence="2" type="ORF">KHLLAP_LOCUS14046</name>
</gene>
<name>A0AAI8YQH7_9PEZI</name>
<feature type="compositionally biased region" description="Basic and acidic residues" evidence="1">
    <location>
        <begin position="160"/>
        <end position="170"/>
    </location>
</feature>
<comment type="caution">
    <text evidence="2">The sequence shown here is derived from an EMBL/GenBank/DDBJ whole genome shotgun (WGS) entry which is preliminary data.</text>
</comment>
<feature type="compositionally biased region" description="Polar residues" evidence="1">
    <location>
        <begin position="196"/>
        <end position="205"/>
    </location>
</feature>
<accession>A0AAI8YQH7</accession>
<dbReference type="Proteomes" id="UP001295740">
    <property type="component" value="Unassembled WGS sequence"/>
</dbReference>
<protein>
    <submittedName>
        <fullName evidence="2">Uu.00g016970.m01.CDS01</fullName>
    </submittedName>
</protein>
<proteinExistence type="predicted"/>
<dbReference type="AlphaFoldDB" id="A0AAI8YQH7"/>